<dbReference type="Proteomes" id="UP000642673">
    <property type="component" value="Unassembled WGS sequence"/>
</dbReference>
<feature type="region of interest" description="Disordered" evidence="1">
    <location>
        <begin position="1"/>
        <end position="51"/>
    </location>
</feature>
<dbReference type="Pfam" id="PF00583">
    <property type="entry name" value="Acetyltransf_1"/>
    <property type="match status" value="1"/>
</dbReference>
<dbReference type="InterPro" id="IPR000182">
    <property type="entry name" value="GNAT_dom"/>
</dbReference>
<dbReference type="Gene3D" id="3.40.630.30">
    <property type="match status" value="1"/>
</dbReference>
<feature type="compositionally biased region" description="Basic and acidic residues" evidence="1">
    <location>
        <begin position="29"/>
        <end position="40"/>
    </location>
</feature>
<dbReference type="EMBL" id="BMVP01000001">
    <property type="protein sequence ID" value="GHB40501.1"/>
    <property type="molecule type" value="Genomic_DNA"/>
</dbReference>
<dbReference type="CDD" id="cd04301">
    <property type="entry name" value="NAT_SF"/>
    <property type="match status" value="1"/>
</dbReference>
<feature type="domain" description="N-acetyltransferase" evidence="2">
    <location>
        <begin position="53"/>
        <end position="188"/>
    </location>
</feature>
<reference evidence="4" key="1">
    <citation type="journal article" date="2019" name="Int. J. Syst. Evol. Microbiol.">
        <title>The Global Catalogue of Microorganisms (GCM) 10K type strain sequencing project: providing services to taxonomists for standard genome sequencing and annotation.</title>
        <authorList>
            <consortium name="The Broad Institute Genomics Platform"/>
            <consortium name="The Broad Institute Genome Sequencing Center for Infectious Disease"/>
            <person name="Wu L."/>
            <person name="Ma J."/>
        </authorList>
    </citation>
    <scope>NUCLEOTIDE SEQUENCE [LARGE SCALE GENOMIC DNA]</scope>
    <source>
        <strain evidence="4">JCM 4738</strain>
    </source>
</reference>
<evidence type="ECO:0000256" key="1">
    <source>
        <dbReference type="SAM" id="MobiDB-lite"/>
    </source>
</evidence>
<accession>A0ABQ3EJY6</accession>
<organism evidence="3 4">
    <name type="scientific">Streptomyces cirratus</name>
    <dbReference type="NCBI Taxonomy" id="68187"/>
    <lineage>
        <taxon>Bacteria</taxon>
        <taxon>Bacillati</taxon>
        <taxon>Actinomycetota</taxon>
        <taxon>Actinomycetes</taxon>
        <taxon>Kitasatosporales</taxon>
        <taxon>Streptomycetaceae</taxon>
        <taxon>Streptomyces</taxon>
    </lineage>
</organism>
<protein>
    <recommendedName>
        <fullName evidence="2">N-acetyltransferase domain-containing protein</fullName>
    </recommendedName>
</protein>
<gene>
    <name evidence="3" type="ORF">GCM10010347_07640</name>
</gene>
<comment type="caution">
    <text evidence="3">The sequence shown here is derived from an EMBL/GenBank/DDBJ whole genome shotgun (WGS) entry which is preliminary data.</text>
</comment>
<evidence type="ECO:0000313" key="4">
    <source>
        <dbReference type="Proteomes" id="UP000642673"/>
    </source>
</evidence>
<evidence type="ECO:0000259" key="2">
    <source>
        <dbReference type="PROSITE" id="PS51186"/>
    </source>
</evidence>
<name>A0ABQ3EJY6_9ACTN</name>
<sequence length="188" mass="20424">MQRKAEGRGPYRTYSRGVDNGGGTSQRQPGERCRAGRRDPVNPPGHSTGIGGMEIRRARTVAELVAAEGLFDGPVREEWAQRFPDAPGHLMLLAHVDGVPAGMVSGIEMSHPDKGTEMCLYELSVDEGYRRRGIGRQLAPALAEEARARGVSRHVGGGRHRQRSGAGHVRLRRRAGRGRLRHARLGAG</sequence>
<feature type="compositionally biased region" description="Basic residues" evidence="1">
    <location>
        <begin position="150"/>
        <end position="188"/>
    </location>
</feature>
<feature type="region of interest" description="Disordered" evidence="1">
    <location>
        <begin position="149"/>
        <end position="188"/>
    </location>
</feature>
<keyword evidence="4" id="KW-1185">Reference proteome</keyword>
<evidence type="ECO:0000313" key="3">
    <source>
        <dbReference type="EMBL" id="GHB40501.1"/>
    </source>
</evidence>
<proteinExistence type="predicted"/>
<dbReference type="PROSITE" id="PS51186">
    <property type="entry name" value="GNAT"/>
    <property type="match status" value="1"/>
</dbReference>
<dbReference type="InterPro" id="IPR016181">
    <property type="entry name" value="Acyl_CoA_acyltransferase"/>
</dbReference>
<dbReference type="SUPFAM" id="SSF55729">
    <property type="entry name" value="Acyl-CoA N-acyltransferases (Nat)"/>
    <property type="match status" value="1"/>
</dbReference>